<organism evidence="2 3">
    <name type="scientific">Ephemerocybe angulata</name>
    <dbReference type="NCBI Taxonomy" id="980116"/>
    <lineage>
        <taxon>Eukaryota</taxon>
        <taxon>Fungi</taxon>
        <taxon>Dikarya</taxon>
        <taxon>Basidiomycota</taxon>
        <taxon>Agaricomycotina</taxon>
        <taxon>Agaricomycetes</taxon>
        <taxon>Agaricomycetidae</taxon>
        <taxon>Agaricales</taxon>
        <taxon>Agaricineae</taxon>
        <taxon>Psathyrellaceae</taxon>
        <taxon>Ephemerocybe</taxon>
    </lineage>
</organism>
<dbReference type="Proteomes" id="UP000521943">
    <property type="component" value="Unassembled WGS sequence"/>
</dbReference>
<feature type="region of interest" description="Disordered" evidence="1">
    <location>
        <begin position="84"/>
        <end position="149"/>
    </location>
</feature>
<evidence type="ECO:0000313" key="2">
    <source>
        <dbReference type="EMBL" id="KAF6754885.1"/>
    </source>
</evidence>
<dbReference type="EMBL" id="JACGCI010000032">
    <property type="protein sequence ID" value="KAF6754885.1"/>
    <property type="molecule type" value="Genomic_DNA"/>
</dbReference>
<dbReference type="AlphaFoldDB" id="A0A8H6HXP3"/>
<reference evidence="2 3" key="1">
    <citation type="submission" date="2020-07" db="EMBL/GenBank/DDBJ databases">
        <title>Comparative genomics of pyrophilous fungi reveals a link between fire events and developmental genes.</title>
        <authorList>
            <consortium name="DOE Joint Genome Institute"/>
            <person name="Steindorff A.S."/>
            <person name="Carver A."/>
            <person name="Calhoun S."/>
            <person name="Stillman K."/>
            <person name="Liu H."/>
            <person name="Lipzen A."/>
            <person name="Pangilinan J."/>
            <person name="Labutti K."/>
            <person name="Bruns T.D."/>
            <person name="Grigoriev I.V."/>
        </authorList>
    </citation>
    <scope>NUCLEOTIDE SEQUENCE [LARGE SCALE GENOMIC DNA]</scope>
    <source>
        <strain evidence="2 3">CBS 144469</strain>
    </source>
</reference>
<evidence type="ECO:0000313" key="3">
    <source>
        <dbReference type="Proteomes" id="UP000521943"/>
    </source>
</evidence>
<protein>
    <submittedName>
        <fullName evidence="2">Uncharacterized protein</fullName>
    </submittedName>
</protein>
<name>A0A8H6HXP3_9AGAR</name>
<evidence type="ECO:0000256" key="1">
    <source>
        <dbReference type="SAM" id="MobiDB-lite"/>
    </source>
</evidence>
<gene>
    <name evidence="2" type="ORF">DFP72DRAFT_354053</name>
</gene>
<keyword evidence="3" id="KW-1185">Reference proteome</keyword>
<proteinExistence type="predicted"/>
<feature type="compositionally biased region" description="Low complexity" evidence="1">
    <location>
        <begin position="100"/>
        <end position="111"/>
    </location>
</feature>
<comment type="caution">
    <text evidence="2">The sequence shown here is derived from an EMBL/GenBank/DDBJ whole genome shotgun (WGS) entry which is preliminary data.</text>
</comment>
<accession>A0A8H6HXP3</accession>
<sequence length="149" mass="15912">MPCIARRGSLPLFVPHGQPNNRLSPSAHSPPLPACQIARLAHPSIRLSTRQAHPFDVFTTHPAAITHENPPLCTLKLTQRDALSNPSKLATKAPGAKLGSSSTKTHTTSSSRAPNSTRRRVVDPTPPQHPCTMAVRRTSAVAGLTATQE</sequence>